<organism evidence="1 2">
    <name type="scientific">Laetiporus sulphureus 93-53</name>
    <dbReference type="NCBI Taxonomy" id="1314785"/>
    <lineage>
        <taxon>Eukaryota</taxon>
        <taxon>Fungi</taxon>
        <taxon>Dikarya</taxon>
        <taxon>Basidiomycota</taxon>
        <taxon>Agaricomycotina</taxon>
        <taxon>Agaricomycetes</taxon>
        <taxon>Polyporales</taxon>
        <taxon>Laetiporus</taxon>
    </lineage>
</organism>
<sequence length="291" mass="31821">MSTATKQTLAIGGITVHVYSQPNATDPATPVTVLFLLHGRKRTVKDCEWIAESTLKWTQEQRKASRNQAQDLLIVTFGLRNHGSRVVDRHANNGWKKEASENNARYAVDMYAIIAGTSRDISFLIDFLPSYLYPSGDRTIAQWLVGGLSLGGHTTWYTLRNEPRVVIGIVIAGCPAYLKMMAERAKEMGIPFTPPHIPKSLLHFIQAHDAAAAPYMSSGSSNPFLGKKVLALAGTADKSVPWAASRGFVENLNVGEGGVKQVFIQPGVGHECTGEMVKVMSKFIWEQALAV</sequence>
<dbReference type="GeneID" id="63819348"/>
<dbReference type="PANTHER" id="PTHR47381:SF3">
    <property type="entry name" value="ALPHA_BETA-HYDROLASES SUPERFAMILY PROTEIN"/>
    <property type="match status" value="1"/>
</dbReference>
<dbReference type="EMBL" id="KV427651">
    <property type="protein sequence ID" value="KZT02543.1"/>
    <property type="molecule type" value="Genomic_DNA"/>
</dbReference>
<dbReference type="Proteomes" id="UP000076871">
    <property type="component" value="Unassembled WGS sequence"/>
</dbReference>
<proteinExistence type="predicted"/>
<dbReference type="Gene3D" id="3.40.50.1820">
    <property type="entry name" value="alpha/beta hydrolase"/>
    <property type="match status" value="1"/>
</dbReference>
<keyword evidence="2" id="KW-1185">Reference proteome</keyword>
<dbReference type="RefSeq" id="XP_040760283.1">
    <property type="nucleotide sequence ID" value="XM_040902317.1"/>
</dbReference>
<dbReference type="PANTHER" id="PTHR47381">
    <property type="entry name" value="ALPHA/BETA-HYDROLASES SUPERFAMILY PROTEIN"/>
    <property type="match status" value="1"/>
</dbReference>
<dbReference type="InterPro" id="IPR029058">
    <property type="entry name" value="AB_hydrolase_fold"/>
</dbReference>
<accession>A0A165CC40</accession>
<evidence type="ECO:0008006" key="3">
    <source>
        <dbReference type="Google" id="ProtNLM"/>
    </source>
</evidence>
<dbReference type="STRING" id="1314785.A0A165CC40"/>
<protein>
    <recommendedName>
        <fullName evidence="3">Alpha/beta-hydrolase</fullName>
    </recommendedName>
</protein>
<evidence type="ECO:0000313" key="2">
    <source>
        <dbReference type="Proteomes" id="UP000076871"/>
    </source>
</evidence>
<dbReference type="OrthoDB" id="2152248at2759"/>
<evidence type="ECO:0000313" key="1">
    <source>
        <dbReference type="EMBL" id="KZT02543.1"/>
    </source>
</evidence>
<gene>
    <name evidence="1" type="ORF">LAESUDRAFT_402371</name>
</gene>
<dbReference type="AlphaFoldDB" id="A0A165CC40"/>
<dbReference type="SUPFAM" id="SSF53474">
    <property type="entry name" value="alpha/beta-Hydrolases"/>
    <property type="match status" value="1"/>
</dbReference>
<reference evidence="1 2" key="1">
    <citation type="journal article" date="2016" name="Mol. Biol. Evol.">
        <title>Comparative Genomics of Early-Diverging Mushroom-Forming Fungi Provides Insights into the Origins of Lignocellulose Decay Capabilities.</title>
        <authorList>
            <person name="Nagy L.G."/>
            <person name="Riley R."/>
            <person name="Tritt A."/>
            <person name="Adam C."/>
            <person name="Daum C."/>
            <person name="Floudas D."/>
            <person name="Sun H."/>
            <person name="Yadav J.S."/>
            <person name="Pangilinan J."/>
            <person name="Larsson K.H."/>
            <person name="Matsuura K."/>
            <person name="Barry K."/>
            <person name="Labutti K."/>
            <person name="Kuo R."/>
            <person name="Ohm R.A."/>
            <person name="Bhattacharya S.S."/>
            <person name="Shirouzu T."/>
            <person name="Yoshinaga Y."/>
            <person name="Martin F.M."/>
            <person name="Grigoriev I.V."/>
            <person name="Hibbett D.S."/>
        </authorList>
    </citation>
    <scope>NUCLEOTIDE SEQUENCE [LARGE SCALE GENOMIC DNA]</scope>
    <source>
        <strain evidence="1 2">93-53</strain>
    </source>
</reference>
<dbReference type="InParanoid" id="A0A165CC40"/>
<name>A0A165CC40_9APHY</name>